<evidence type="ECO:0000256" key="4">
    <source>
        <dbReference type="ARBA" id="ARBA00022475"/>
    </source>
</evidence>
<dbReference type="PANTHER" id="PTHR30472">
    <property type="entry name" value="FERRIC ENTEROBACTIN TRANSPORT SYSTEM PERMEASE PROTEIN"/>
    <property type="match status" value="1"/>
</dbReference>
<gene>
    <name evidence="9" type="ORF">FHR33_003198</name>
</gene>
<feature type="transmembrane region" description="Helical" evidence="8">
    <location>
        <begin position="128"/>
        <end position="147"/>
    </location>
</feature>
<feature type="transmembrane region" description="Helical" evidence="8">
    <location>
        <begin position="407"/>
        <end position="428"/>
    </location>
</feature>
<dbReference type="AlphaFoldDB" id="A0A7W5Y7H9"/>
<dbReference type="RefSeq" id="WP_183647771.1">
    <property type="nucleotide sequence ID" value="NZ_JACIBV010000001.1"/>
</dbReference>
<keyword evidence="4" id="KW-1003">Cell membrane</keyword>
<proteinExistence type="inferred from homology"/>
<evidence type="ECO:0000256" key="6">
    <source>
        <dbReference type="ARBA" id="ARBA00022989"/>
    </source>
</evidence>
<keyword evidence="3" id="KW-0813">Transport</keyword>
<comment type="similarity">
    <text evidence="2">Belongs to the binding-protein-dependent transport system permease family. FecCD subfamily.</text>
</comment>
<dbReference type="Proteomes" id="UP000579945">
    <property type="component" value="Unassembled WGS sequence"/>
</dbReference>
<feature type="transmembrane region" description="Helical" evidence="8">
    <location>
        <begin position="461"/>
        <end position="483"/>
    </location>
</feature>
<protein>
    <submittedName>
        <fullName evidence="9">Iron complex transport system permease protein</fullName>
    </submittedName>
</protein>
<organism evidence="9 10">
    <name type="scientific">Nonomuraea dietziae</name>
    <dbReference type="NCBI Taxonomy" id="65515"/>
    <lineage>
        <taxon>Bacteria</taxon>
        <taxon>Bacillati</taxon>
        <taxon>Actinomycetota</taxon>
        <taxon>Actinomycetes</taxon>
        <taxon>Streptosporangiales</taxon>
        <taxon>Streptosporangiaceae</taxon>
        <taxon>Nonomuraea</taxon>
    </lineage>
</organism>
<feature type="transmembrane region" description="Helical" evidence="8">
    <location>
        <begin position="650"/>
        <end position="668"/>
    </location>
</feature>
<evidence type="ECO:0000256" key="8">
    <source>
        <dbReference type="SAM" id="Phobius"/>
    </source>
</evidence>
<feature type="transmembrane region" description="Helical" evidence="8">
    <location>
        <begin position="578"/>
        <end position="610"/>
    </location>
</feature>
<evidence type="ECO:0000256" key="1">
    <source>
        <dbReference type="ARBA" id="ARBA00004651"/>
    </source>
</evidence>
<sequence length="672" mass="66673">MSTATGGDLRVPARSFAVIGTGLAALALLCVVHVGQGSSGIGLSELAALLTGTAAPGVSDIFMGSRLPRLLAGVVAGGALGVSGLLIQTTTRNQAAAPDTLGVNAGAYLAVVAASFAGLNLGALPQGTLAFAGGLAAALLVLALGGRDAPGRVILAGTAVAMALMATATMLLMLDEYGTRGLFLWGSGSLVQSDVGRAGGLLVVVAAAVLAAMALARPLDLLALGDDIARSLGTAVPRVRAGALLLAIALAAAAVTVAGPLAFVGLIAPVSVRLLGLGRHRALIPAAAVTGMVLLLGADTLARAVFDPADGHAELPAGIVTALLGAPFFVVLARRLASGHVERGAAVALPGRRRVPYPVVLALSFAALATAFVLGLRIGDVPVTFADMLAPGDELVRRVLALRVPRLVVAAVAGAALAAAGVAVQAVIRNPLAEPGLLGVTGGAGVAAVGLLILVPAAPRALLPLVAFAGALAALGLLVAVAYRKGSFDPVRVVLVGIGILAGAQALVYFAALKAGMALAAALTWMSGSTYARSSDDLAWLALPMLAAVLLWLAARPLDLLALGEDLPRSLGLPLNGARMAILSAGALLAGGAAAAVGSVGFVGLVAPHLARRLVGPGHRRLLPAAMLLGAALVVAADSLGRWLLAPKELPSGLIVALVGTPYLIWLLRRSR</sequence>
<dbReference type="GO" id="GO:0022857">
    <property type="term" value="F:transmembrane transporter activity"/>
    <property type="evidence" value="ECO:0007669"/>
    <property type="project" value="InterPro"/>
</dbReference>
<feature type="transmembrane region" description="Helical" evidence="8">
    <location>
        <begin position="435"/>
        <end position="455"/>
    </location>
</feature>
<feature type="transmembrane region" description="Helical" evidence="8">
    <location>
        <begin position="153"/>
        <end position="174"/>
    </location>
</feature>
<dbReference type="GO" id="GO:0005886">
    <property type="term" value="C:plasma membrane"/>
    <property type="evidence" value="ECO:0007669"/>
    <property type="project" value="UniProtKB-SubCell"/>
</dbReference>
<dbReference type="PANTHER" id="PTHR30472:SF37">
    <property type="entry name" value="FE(3+) DICITRATE TRANSPORT SYSTEM PERMEASE PROTEIN FECD-RELATED"/>
    <property type="match status" value="1"/>
</dbReference>
<evidence type="ECO:0000313" key="10">
    <source>
        <dbReference type="Proteomes" id="UP000579945"/>
    </source>
</evidence>
<feature type="transmembrane region" description="Helical" evidence="8">
    <location>
        <begin position="318"/>
        <end position="337"/>
    </location>
</feature>
<evidence type="ECO:0000256" key="5">
    <source>
        <dbReference type="ARBA" id="ARBA00022692"/>
    </source>
</evidence>
<feature type="transmembrane region" description="Helical" evidence="8">
    <location>
        <begin position="12"/>
        <end position="34"/>
    </location>
</feature>
<keyword evidence="7 8" id="KW-0472">Membrane</keyword>
<dbReference type="GeneID" id="95389646"/>
<dbReference type="Gene3D" id="1.10.3470.10">
    <property type="entry name" value="ABC transporter involved in vitamin B12 uptake, BtuC"/>
    <property type="match status" value="2"/>
</dbReference>
<feature type="transmembrane region" description="Helical" evidence="8">
    <location>
        <begin position="243"/>
        <end position="270"/>
    </location>
</feature>
<feature type="transmembrane region" description="Helical" evidence="8">
    <location>
        <begin position="357"/>
        <end position="378"/>
    </location>
</feature>
<comment type="caution">
    <text evidence="9">The sequence shown here is derived from an EMBL/GenBank/DDBJ whole genome shotgun (WGS) entry which is preliminary data.</text>
</comment>
<feature type="transmembrane region" description="Helical" evidence="8">
    <location>
        <begin position="195"/>
        <end position="216"/>
    </location>
</feature>
<feature type="transmembrane region" description="Helical" evidence="8">
    <location>
        <begin position="70"/>
        <end position="89"/>
    </location>
</feature>
<evidence type="ECO:0000256" key="2">
    <source>
        <dbReference type="ARBA" id="ARBA00007935"/>
    </source>
</evidence>
<accession>A0A7W5Y7H9</accession>
<dbReference type="GO" id="GO:0033214">
    <property type="term" value="P:siderophore-iron import into cell"/>
    <property type="evidence" value="ECO:0007669"/>
    <property type="project" value="TreeGrafter"/>
</dbReference>
<dbReference type="EMBL" id="JACIBV010000001">
    <property type="protein sequence ID" value="MBB3727338.1"/>
    <property type="molecule type" value="Genomic_DNA"/>
</dbReference>
<feature type="transmembrane region" description="Helical" evidence="8">
    <location>
        <begin position="490"/>
        <end position="509"/>
    </location>
</feature>
<dbReference type="Pfam" id="PF01032">
    <property type="entry name" value="FecCD"/>
    <property type="match status" value="2"/>
</dbReference>
<evidence type="ECO:0000313" key="9">
    <source>
        <dbReference type="EMBL" id="MBB3727338.1"/>
    </source>
</evidence>
<keyword evidence="10" id="KW-1185">Reference proteome</keyword>
<evidence type="ECO:0000256" key="7">
    <source>
        <dbReference type="ARBA" id="ARBA00023136"/>
    </source>
</evidence>
<evidence type="ECO:0000256" key="3">
    <source>
        <dbReference type="ARBA" id="ARBA00022448"/>
    </source>
</evidence>
<comment type="subcellular location">
    <subcellularLocation>
        <location evidence="1">Cell membrane</location>
        <topology evidence="1">Multi-pass membrane protein</topology>
    </subcellularLocation>
</comment>
<dbReference type="InterPro" id="IPR037294">
    <property type="entry name" value="ABC_BtuC-like"/>
</dbReference>
<keyword evidence="6 8" id="KW-1133">Transmembrane helix</keyword>
<feature type="transmembrane region" description="Helical" evidence="8">
    <location>
        <begin position="101"/>
        <end position="121"/>
    </location>
</feature>
<dbReference type="InterPro" id="IPR000522">
    <property type="entry name" value="ABC_transptr_permease_BtuC"/>
</dbReference>
<reference evidence="9 10" key="1">
    <citation type="submission" date="2020-08" db="EMBL/GenBank/DDBJ databases">
        <title>Sequencing the genomes of 1000 actinobacteria strains.</title>
        <authorList>
            <person name="Klenk H.-P."/>
        </authorList>
    </citation>
    <scope>NUCLEOTIDE SEQUENCE [LARGE SCALE GENOMIC DNA]</scope>
    <source>
        <strain evidence="9 10">DSM 44320</strain>
    </source>
</reference>
<feature type="transmembrane region" description="Helical" evidence="8">
    <location>
        <begin position="622"/>
        <end position="644"/>
    </location>
</feature>
<dbReference type="CDD" id="cd06550">
    <property type="entry name" value="TM_ABC_iron-siderophores_like"/>
    <property type="match status" value="2"/>
</dbReference>
<feature type="transmembrane region" description="Helical" evidence="8">
    <location>
        <begin position="282"/>
        <end position="306"/>
    </location>
</feature>
<dbReference type="SUPFAM" id="SSF81345">
    <property type="entry name" value="ABC transporter involved in vitamin B12 uptake, BtuC"/>
    <property type="match status" value="2"/>
</dbReference>
<keyword evidence="5 8" id="KW-0812">Transmembrane</keyword>
<name>A0A7W5Y7H9_9ACTN</name>
<feature type="transmembrane region" description="Helical" evidence="8">
    <location>
        <begin position="539"/>
        <end position="558"/>
    </location>
</feature>